<dbReference type="SUPFAM" id="SSF101116">
    <property type="entry name" value="Flagellar export chaperone FliS"/>
    <property type="match status" value="1"/>
</dbReference>
<keyword evidence="5" id="KW-0143">Chaperone</keyword>
<keyword evidence="7" id="KW-0969">Cilium</keyword>
<evidence type="ECO:0000256" key="5">
    <source>
        <dbReference type="ARBA" id="ARBA00023186"/>
    </source>
</evidence>
<comment type="similarity">
    <text evidence="2 6">Belongs to the FliS family.</text>
</comment>
<accession>A0ABT1BQI3</accession>
<name>A0ABT1BQI3_9BURK</name>
<evidence type="ECO:0000256" key="4">
    <source>
        <dbReference type="ARBA" id="ARBA00022795"/>
    </source>
</evidence>
<keyword evidence="8" id="KW-1185">Reference proteome</keyword>
<organism evidence="7 8">
    <name type="scientific">Ideonella oryzae</name>
    <dbReference type="NCBI Taxonomy" id="2937441"/>
    <lineage>
        <taxon>Bacteria</taxon>
        <taxon>Pseudomonadati</taxon>
        <taxon>Pseudomonadota</taxon>
        <taxon>Betaproteobacteria</taxon>
        <taxon>Burkholderiales</taxon>
        <taxon>Sphaerotilaceae</taxon>
        <taxon>Ideonella</taxon>
    </lineage>
</organism>
<dbReference type="EMBL" id="JAMXMC010000010">
    <property type="protein sequence ID" value="MCO5978428.1"/>
    <property type="molecule type" value="Genomic_DNA"/>
</dbReference>
<protein>
    <recommendedName>
        <fullName evidence="6">Flagellar secretion chaperone FliS</fullName>
    </recommendedName>
</protein>
<evidence type="ECO:0000313" key="8">
    <source>
        <dbReference type="Proteomes" id="UP001204851"/>
    </source>
</evidence>
<dbReference type="Pfam" id="PF02561">
    <property type="entry name" value="FliS"/>
    <property type="match status" value="1"/>
</dbReference>
<keyword evidence="4 6" id="KW-1005">Bacterial flagellum biogenesis</keyword>
<evidence type="ECO:0000256" key="6">
    <source>
        <dbReference type="PIRNR" id="PIRNR039090"/>
    </source>
</evidence>
<evidence type="ECO:0000256" key="2">
    <source>
        <dbReference type="ARBA" id="ARBA00008787"/>
    </source>
</evidence>
<comment type="subcellular location">
    <subcellularLocation>
        <location evidence="1 6">Cytoplasm</location>
        <location evidence="1 6">Cytosol</location>
    </subcellularLocation>
</comment>
<comment type="caution">
    <text evidence="7">The sequence shown here is derived from an EMBL/GenBank/DDBJ whole genome shotgun (WGS) entry which is preliminary data.</text>
</comment>
<keyword evidence="7" id="KW-0966">Cell projection</keyword>
<dbReference type="InterPro" id="IPR003713">
    <property type="entry name" value="FliS"/>
</dbReference>
<proteinExistence type="inferred from homology"/>
<dbReference type="PIRSF" id="PIRSF039090">
    <property type="entry name" value="Flis"/>
    <property type="match status" value="1"/>
</dbReference>
<evidence type="ECO:0000313" key="7">
    <source>
        <dbReference type="EMBL" id="MCO5978428.1"/>
    </source>
</evidence>
<reference evidence="7 8" key="1">
    <citation type="submission" date="2022-06" db="EMBL/GenBank/DDBJ databases">
        <title>Ideonella sp. NS12-5 Genome sequencing and assembly.</title>
        <authorList>
            <person name="Jung Y."/>
        </authorList>
    </citation>
    <scope>NUCLEOTIDE SEQUENCE [LARGE SCALE GENOMIC DNA]</scope>
    <source>
        <strain evidence="7 8">NS12-5</strain>
    </source>
</reference>
<keyword evidence="3 6" id="KW-0963">Cytoplasm</keyword>
<dbReference type="NCBIfam" id="TIGR00208">
    <property type="entry name" value="fliS"/>
    <property type="match status" value="1"/>
</dbReference>
<evidence type="ECO:0000256" key="3">
    <source>
        <dbReference type="ARBA" id="ARBA00022490"/>
    </source>
</evidence>
<dbReference type="PANTHER" id="PTHR34773:SF1">
    <property type="entry name" value="FLAGELLAR SECRETION CHAPERONE FLIS"/>
    <property type="match status" value="1"/>
</dbReference>
<evidence type="ECO:0000256" key="1">
    <source>
        <dbReference type="ARBA" id="ARBA00004514"/>
    </source>
</evidence>
<dbReference type="Gene3D" id="1.20.120.340">
    <property type="entry name" value="Flagellar protein FliS"/>
    <property type="match status" value="1"/>
</dbReference>
<dbReference type="RefSeq" id="WP_252771034.1">
    <property type="nucleotide sequence ID" value="NZ_JAMXMC010000010.1"/>
</dbReference>
<sequence>MFSPAYSRSLGQAASFASAYRNVGVETGLTDASPHKLIEMLFDGYMEALKQARGYLATGQIELKGKALSKAARIVDEGLKSCLNIQEGGRLAQDLHDLYAYLTLRLTLANVRNDPSVIAECENLMLPLCEAWKAIGPQVHAGRLS</sequence>
<dbReference type="InterPro" id="IPR036584">
    <property type="entry name" value="FliS_sf"/>
</dbReference>
<dbReference type="CDD" id="cd16098">
    <property type="entry name" value="FliS"/>
    <property type="match status" value="1"/>
</dbReference>
<dbReference type="Proteomes" id="UP001204851">
    <property type="component" value="Unassembled WGS sequence"/>
</dbReference>
<keyword evidence="7" id="KW-0282">Flagellum</keyword>
<gene>
    <name evidence="7" type="primary">fliS</name>
    <name evidence="7" type="ORF">M0L44_17150</name>
</gene>
<dbReference type="PANTHER" id="PTHR34773">
    <property type="entry name" value="FLAGELLAR SECRETION CHAPERONE FLIS"/>
    <property type="match status" value="1"/>
</dbReference>